<dbReference type="PROSITE" id="PS51502">
    <property type="entry name" value="S_R_A_B_BARREL"/>
    <property type="match status" value="1"/>
</dbReference>
<evidence type="ECO:0000313" key="2">
    <source>
        <dbReference type="EMBL" id="MDT0440300.1"/>
    </source>
</evidence>
<dbReference type="PANTHER" id="PTHR37832:SF1">
    <property type="entry name" value="STRESS-RESPONSE A_B BARREL DOMAIN-CONTAINING PROTEIN"/>
    <property type="match status" value="1"/>
</dbReference>
<gene>
    <name evidence="2" type="ORF">RM877_37250</name>
</gene>
<dbReference type="AlphaFoldDB" id="A0ABD5F297"/>
<dbReference type="Pfam" id="PF07876">
    <property type="entry name" value="Dabb"/>
    <property type="match status" value="1"/>
</dbReference>
<dbReference type="RefSeq" id="WP_093824656.1">
    <property type="nucleotide sequence ID" value="NZ_JAVRES010000042.1"/>
</dbReference>
<keyword evidence="3" id="KW-1185">Reference proteome</keyword>
<dbReference type="InterPro" id="IPR011008">
    <property type="entry name" value="Dimeric_a/b-barrel"/>
</dbReference>
<dbReference type="SMART" id="SM00886">
    <property type="entry name" value="Dabb"/>
    <property type="match status" value="1"/>
</dbReference>
<dbReference type="InterPro" id="IPR013097">
    <property type="entry name" value="Dabb"/>
</dbReference>
<feature type="domain" description="Stress-response A/B barrel" evidence="1">
    <location>
        <begin position="2"/>
        <end position="95"/>
    </location>
</feature>
<dbReference type="EMBL" id="JAVRES010000042">
    <property type="protein sequence ID" value="MDT0440300.1"/>
    <property type="molecule type" value="Genomic_DNA"/>
</dbReference>
<protein>
    <submittedName>
        <fullName evidence="2">Dabb family protein</fullName>
    </submittedName>
</protein>
<sequence>MIRHLVLFKLDEGVRRDDPRVVEGVEAFRSLEGTIPEIRFWELGWNISDRPIAHDFAINSGFDDPEALHRYLVHPEHQAGVALWKEFSTWVIADYAYEAR</sequence>
<evidence type="ECO:0000259" key="1">
    <source>
        <dbReference type="PROSITE" id="PS51502"/>
    </source>
</evidence>
<reference evidence="3" key="1">
    <citation type="submission" date="2023-07" db="EMBL/GenBank/DDBJ databases">
        <title>30 novel species of actinomycetes from the DSMZ collection.</title>
        <authorList>
            <person name="Nouioui I."/>
        </authorList>
    </citation>
    <scope>NUCLEOTIDE SEQUENCE [LARGE SCALE GENOMIC DNA]</scope>
    <source>
        <strain evidence="3">DSM 41981</strain>
    </source>
</reference>
<proteinExistence type="predicted"/>
<organism evidence="2 3">
    <name type="scientific">Streptomyces doudnae</name>
    <dbReference type="NCBI Taxonomy" id="3075536"/>
    <lineage>
        <taxon>Bacteria</taxon>
        <taxon>Bacillati</taxon>
        <taxon>Actinomycetota</taxon>
        <taxon>Actinomycetes</taxon>
        <taxon>Kitasatosporales</taxon>
        <taxon>Streptomycetaceae</taxon>
        <taxon>Streptomyces</taxon>
    </lineage>
</organism>
<dbReference type="PANTHER" id="PTHR37832">
    <property type="entry name" value="BLL2683 PROTEIN"/>
    <property type="match status" value="1"/>
</dbReference>
<dbReference type="Proteomes" id="UP001183535">
    <property type="component" value="Unassembled WGS sequence"/>
</dbReference>
<evidence type="ECO:0000313" key="3">
    <source>
        <dbReference type="Proteomes" id="UP001183535"/>
    </source>
</evidence>
<name>A0ABD5F297_9ACTN</name>
<accession>A0ABD5F297</accession>
<dbReference type="Gene3D" id="3.30.70.100">
    <property type="match status" value="1"/>
</dbReference>
<comment type="caution">
    <text evidence="2">The sequence shown here is derived from an EMBL/GenBank/DDBJ whole genome shotgun (WGS) entry which is preliminary data.</text>
</comment>
<dbReference type="SUPFAM" id="SSF54909">
    <property type="entry name" value="Dimeric alpha+beta barrel"/>
    <property type="match status" value="1"/>
</dbReference>